<evidence type="ECO:0000256" key="4">
    <source>
        <dbReference type="ARBA" id="ARBA00022989"/>
    </source>
</evidence>
<evidence type="ECO:0000256" key="6">
    <source>
        <dbReference type="SAM" id="Phobius"/>
    </source>
</evidence>
<evidence type="ECO:0000313" key="7">
    <source>
        <dbReference type="EMBL" id="GGL62059.1"/>
    </source>
</evidence>
<protein>
    <recommendedName>
        <fullName evidence="9">YhhN-like protein</fullName>
    </recommendedName>
</protein>
<accession>A0A917S703</accession>
<dbReference type="RefSeq" id="WP_188895177.1">
    <property type="nucleotide sequence ID" value="NZ_BMMZ01000004.1"/>
</dbReference>
<name>A0A917S703_9ACTN</name>
<dbReference type="EMBL" id="BMMZ01000004">
    <property type="protein sequence ID" value="GGL62059.1"/>
    <property type="molecule type" value="Genomic_DNA"/>
</dbReference>
<evidence type="ECO:0000313" key="8">
    <source>
        <dbReference type="Proteomes" id="UP000613840"/>
    </source>
</evidence>
<keyword evidence="3 6" id="KW-0812">Transmembrane</keyword>
<comment type="subcellular location">
    <subcellularLocation>
        <location evidence="1">Membrane</location>
        <topology evidence="1">Multi-pass membrane protein</topology>
    </subcellularLocation>
</comment>
<comment type="similarity">
    <text evidence="2">Belongs to the TMEM86 family.</text>
</comment>
<evidence type="ECO:0008006" key="9">
    <source>
        <dbReference type="Google" id="ProtNLM"/>
    </source>
</evidence>
<dbReference type="InterPro" id="IPR012506">
    <property type="entry name" value="TMEM86B-like"/>
</dbReference>
<dbReference type="PANTHER" id="PTHR31885">
    <property type="entry name" value="GH04784P"/>
    <property type="match status" value="1"/>
</dbReference>
<comment type="caution">
    <text evidence="7">The sequence shown here is derived from an EMBL/GenBank/DDBJ whole genome shotgun (WGS) entry which is preliminary data.</text>
</comment>
<organism evidence="7 8">
    <name type="scientific">Microlunatus endophyticus</name>
    <dbReference type="NCBI Taxonomy" id="1716077"/>
    <lineage>
        <taxon>Bacteria</taxon>
        <taxon>Bacillati</taxon>
        <taxon>Actinomycetota</taxon>
        <taxon>Actinomycetes</taxon>
        <taxon>Propionibacteriales</taxon>
        <taxon>Propionibacteriaceae</taxon>
        <taxon>Microlunatus</taxon>
    </lineage>
</organism>
<evidence type="ECO:0000256" key="1">
    <source>
        <dbReference type="ARBA" id="ARBA00004141"/>
    </source>
</evidence>
<evidence type="ECO:0000256" key="5">
    <source>
        <dbReference type="ARBA" id="ARBA00023136"/>
    </source>
</evidence>
<proteinExistence type="inferred from homology"/>
<dbReference type="GO" id="GO:0016020">
    <property type="term" value="C:membrane"/>
    <property type="evidence" value="ECO:0007669"/>
    <property type="project" value="UniProtKB-SubCell"/>
</dbReference>
<dbReference type="GO" id="GO:0016787">
    <property type="term" value="F:hydrolase activity"/>
    <property type="evidence" value="ECO:0007669"/>
    <property type="project" value="TreeGrafter"/>
</dbReference>
<feature type="transmembrane region" description="Helical" evidence="6">
    <location>
        <begin position="127"/>
        <end position="144"/>
    </location>
</feature>
<evidence type="ECO:0000256" key="3">
    <source>
        <dbReference type="ARBA" id="ARBA00022692"/>
    </source>
</evidence>
<keyword evidence="8" id="KW-1185">Reference proteome</keyword>
<evidence type="ECO:0000256" key="2">
    <source>
        <dbReference type="ARBA" id="ARBA00007375"/>
    </source>
</evidence>
<feature type="transmembrane region" description="Helical" evidence="6">
    <location>
        <begin position="21"/>
        <end position="45"/>
    </location>
</feature>
<feature type="transmembrane region" description="Helical" evidence="6">
    <location>
        <begin position="97"/>
        <end position="115"/>
    </location>
</feature>
<dbReference type="PANTHER" id="PTHR31885:SF6">
    <property type="entry name" value="GH04784P"/>
    <property type="match status" value="1"/>
</dbReference>
<dbReference type="Pfam" id="PF07947">
    <property type="entry name" value="YhhN"/>
    <property type="match status" value="1"/>
</dbReference>
<keyword evidence="5 6" id="KW-0472">Membrane</keyword>
<keyword evidence="4 6" id="KW-1133">Transmembrane helix</keyword>
<dbReference type="AlphaFoldDB" id="A0A917S703"/>
<dbReference type="Proteomes" id="UP000613840">
    <property type="component" value="Unassembled WGS sequence"/>
</dbReference>
<reference evidence="7" key="2">
    <citation type="submission" date="2020-09" db="EMBL/GenBank/DDBJ databases">
        <authorList>
            <person name="Sun Q."/>
            <person name="Zhou Y."/>
        </authorList>
    </citation>
    <scope>NUCLEOTIDE SEQUENCE</scope>
    <source>
        <strain evidence="7">CGMCC 4.7306</strain>
    </source>
</reference>
<reference evidence="7" key="1">
    <citation type="journal article" date="2014" name="Int. J. Syst. Evol. Microbiol.">
        <title>Complete genome sequence of Corynebacterium casei LMG S-19264T (=DSM 44701T), isolated from a smear-ripened cheese.</title>
        <authorList>
            <consortium name="US DOE Joint Genome Institute (JGI-PGF)"/>
            <person name="Walter F."/>
            <person name="Albersmeier A."/>
            <person name="Kalinowski J."/>
            <person name="Ruckert C."/>
        </authorList>
    </citation>
    <scope>NUCLEOTIDE SEQUENCE</scope>
    <source>
        <strain evidence="7">CGMCC 4.7306</strain>
    </source>
</reference>
<gene>
    <name evidence="7" type="ORF">GCM10011575_20720</name>
</gene>
<sequence length="241" mass="25973">MITPKLAGGLRPAARAAGRRQVLWVLAAAFAVCSVLDLAAEAFGWDASADVFRTFALPLLIGCLVAARPPINRTIRLLVGGLLFSWLGDTVGEIGFIVKIGLFLVAQWFFIGAFWPYRARSLLRKPIALAGYAVLLVVLVAVLIRPAGELAVPVMAYGASLVAMAILASGLNRWGTVGGLCFVVSDTLLGMDRFYVLAMPDLMDFLIMLSYLVAEVLLVVAAVTAVRNRYDHRQLPDSRPS</sequence>
<feature type="transmembrane region" description="Helical" evidence="6">
    <location>
        <begin position="205"/>
        <end position="226"/>
    </location>
</feature>